<dbReference type="Pfam" id="PF00842">
    <property type="entry name" value="Ala_racemase_C"/>
    <property type="match status" value="1"/>
</dbReference>
<accession>K6XE76</accession>
<dbReference type="InterPro" id="IPR020622">
    <property type="entry name" value="Ala_racemase_pyridoxalP-BS"/>
</dbReference>
<dbReference type="InterPro" id="IPR000821">
    <property type="entry name" value="Ala_racemase"/>
</dbReference>
<keyword evidence="10" id="KW-1185">Reference proteome</keyword>
<protein>
    <recommendedName>
        <fullName evidence="5">Alanine racemase</fullName>
        <ecNumber evidence="5">5.1.1.1</ecNumber>
    </recommendedName>
</protein>
<evidence type="ECO:0000256" key="2">
    <source>
        <dbReference type="ARBA" id="ARBA00001933"/>
    </source>
</evidence>
<dbReference type="InterPro" id="IPR001608">
    <property type="entry name" value="Ala_racemase_N"/>
</dbReference>
<gene>
    <name evidence="9" type="primary">alr</name>
    <name evidence="9" type="ORF">GARC_1967</name>
</gene>
<dbReference type="InterPro" id="IPR029066">
    <property type="entry name" value="PLP-binding_barrel"/>
</dbReference>
<dbReference type="PANTHER" id="PTHR30511">
    <property type="entry name" value="ALANINE RACEMASE"/>
    <property type="match status" value="1"/>
</dbReference>
<name>K6XE76_9ALTE</name>
<dbReference type="eggNOG" id="COG0787">
    <property type="taxonomic scope" value="Bacteria"/>
</dbReference>
<comment type="function">
    <text evidence="5">Catalyzes the interconversion of L-alanine and D-alanine. May also act on other amino acids.</text>
</comment>
<dbReference type="GO" id="GO:0030632">
    <property type="term" value="P:D-alanine biosynthetic process"/>
    <property type="evidence" value="ECO:0007669"/>
    <property type="project" value="UniProtKB-UniRule"/>
</dbReference>
<feature type="binding site" evidence="5 7">
    <location>
        <position position="304"/>
    </location>
    <ligand>
        <name>substrate</name>
    </ligand>
</feature>
<dbReference type="STRING" id="493475.GARC_1967"/>
<dbReference type="EC" id="5.1.1.1" evidence="5"/>
<feature type="modified residue" description="N6-(pyridoxal phosphate)lysine" evidence="5 6">
    <location>
        <position position="35"/>
    </location>
</feature>
<comment type="catalytic activity">
    <reaction evidence="1 5">
        <text>L-alanine = D-alanine</text>
        <dbReference type="Rhea" id="RHEA:20249"/>
        <dbReference type="ChEBI" id="CHEBI:57416"/>
        <dbReference type="ChEBI" id="CHEBI:57972"/>
        <dbReference type="EC" id="5.1.1.1"/>
    </reaction>
</comment>
<feature type="active site" description="Proton acceptor; specific for L-alanine" evidence="5">
    <location>
        <position position="256"/>
    </location>
</feature>
<comment type="cofactor">
    <cofactor evidence="2 5 6">
        <name>pyridoxal 5'-phosphate</name>
        <dbReference type="ChEBI" id="CHEBI:597326"/>
    </cofactor>
</comment>
<comment type="similarity">
    <text evidence="5">Belongs to the alanine racemase family.</text>
</comment>
<dbReference type="SMART" id="SM01005">
    <property type="entry name" value="Ala_racemase_C"/>
    <property type="match status" value="1"/>
</dbReference>
<dbReference type="GO" id="GO:0005829">
    <property type="term" value="C:cytosol"/>
    <property type="evidence" value="ECO:0007669"/>
    <property type="project" value="TreeGrafter"/>
</dbReference>
<keyword evidence="4 5" id="KW-0413">Isomerase</keyword>
<comment type="caution">
    <text evidence="9">The sequence shown here is derived from an EMBL/GenBank/DDBJ whole genome shotgun (WGS) entry which is preliminary data.</text>
</comment>
<dbReference type="NCBIfam" id="TIGR00492">
    <property type="entry name" value="alr"/>
    <property type="match status" value="1"/>
</dbReference>
<dbReference type="Gene3D" id="3.20.20.10">
    <property type="entry name" value="Alanine racemase"/>
    <property type="match status" value="1"/>
</dbReference>
<evidence type="ECO:0000256" key="1">
    <source>
        <dbReference type="ARBA" id="ARBA00000316"/>
    </source>
</evidence>
<dbReference type="PRINTS" id="PR00992">
    <property type="entry name" value="ALARACEMASE"/>
</dbReference>
<dbReference type="CDD" id="cd06827">
    <property type="entry name" value="PLPDE_III_AR_proteobact"/>
    <property type="match status" value="1"/>
</dbReference>
<evidence type="ECO:0000313" key="9">
    <source>
        <dbReference type="EMBL" id="GAC18934.1"/>
    </source>
</evidence>
<dbReference type="InterPro" id="IPR009006">
    <property type="entry name" value="Ala_racemase/Decarboxylase_C"/>
</dbReference>
<dbReference type="HAMAP" id="MF_01201">
    <property type="entry name" value="Ala_racemase"/>
    <property type="match status" value="1"/>
</dbReference>
<evidence type="ECO:0000256" key="4">
    <source>
        <dbReference type="ARBA" id="ARBA00023235"/>
    </source>
</evidence>
<evidence type="ECO:0000256" key="7">
    <source>
        <dbReference type="PIRSR" id="PIRSR600821-52"/>
    </source>
</evidence>
<dbReference type="EMBL" id="BAEO01000027">
    <property type="protein sequence ID" value="GAC18934.1"/>
    <property type="molecule type" value="Genomic_DNA"/>
</dbReference>
<feature type="binding site" evidence="5 7">
    <location>
        <position position="131"/>
    </location>
    <ligand>
        <name>substrate</name>
    </ligand>
</feature>
<dbReference type="SUPFAM" id="SSF50621">
    <property type="entry name" value="Alanine racemase C-terminal domain-like"/>
    <property type="match status" value="1"/>
</dbReference>
<keyword evidence="3 5" id="KW-0663">Pyridoxal phosphate</keyword>
<dbReference type="Proteomes" id="UP000006327">
    <property type="component" value="Unassembled WGS sequence"/>
</dbReference>
<dbReference type="OrthoDB" id="9813814at2"/>
<dbReference type="UniPathway" id="UPA00042">
    <property type="reaction ID" value="UER00497"/>
</dbReference>
<dbReference type="InterPro" id="IPR011079">
    <property type="entry name" value="Ala_racemase_C"/>
</dbReference>
<dbReference type="Pfam" id="PF01168">
    <property type="entry name" value="Ala_racemase_N"/>
    <property type="match status" value="1"/>
</dbReference>
<sequence length="359" mass="39157">MPRNTKATIHLDAIIANYQLAVQAAPNSENIAVIKADAYGHGSVRVAQALEPYVPAFAVAIFEEAVVLREAGIRKPLLVLQGINDSSELEFAAANTIWPMVENDEQAKLIGKTPLKSALKVWLKIDTGMNRLGLNDVNLLAVINRLKRCSWVDENIVLSSHLACASDLTNVMTNYQLQKFSQLTKKLNLSTSVANSAALLGFPDARMNWNRPGIMLYGLSPFDDINPQDKLLKPAMTFSSSVIAIREVKKGEDVGYGSFWQANKPSIIATIAVGYADGYPRHAANGTPLLVAGQKAYLAGRVSMDMITADISQCTNIQIGDPVELWGKTINANEIARCAQTIGYQLLTSVSQRVPRQYD</sequence>
<dbReference type="FunFam" id="3.20.20.10:FF:000002">
    <property type="entry name" value="Alanine racemase"/>
    <property type="match status" value="1"/>
</dbReference>
<evidence type="ECO:0000313" key="10">
    <source>
        <dbReference type="Proteomes" id="UP000006327"/>
    </source>
</evidence>
<dbReference type="GO" id="GO:0008784">
    <property type="term" value="F:alanine racemase activity"/>
    <property type="evidence" value="ECO:0007669"/>
    <property type="project" value="UniProtKB-UniRule"/>
</dbReference>
<evidence type="ECO:0000256" key="6">
    <source>
        <dbReference type="PIRSR" id="PIRSR600821-50"/>
    </source>
</evidence>
<organism evidence="9 10">
    <name type="scientific">Paraglaciecola arctica BSs20135</name>
    <dbReference type="NCBI Taxonomy" id="493475"/>
    <lineage>
        <taxon>Bacteria</taxon>
        <taxon>Pseudomonadati</taxon>
        <taxon>Pseudomonadota</taxon>
        <taxon>Gammaproteobacteria</taxon>
        <taxon>Alteromonadales</taxon>
        <taxon>Alteromonadaceae</taxon>
        <taxon>Paraglaciecola</taxon>
    </lineage>
</organism>
<comment type="pathway">
    <text evidence="5">Amino-acid biosynthesis; D-alanine biosynthesis; D-alanine from L-alanine: step 1/1.</text>
</comment>
<dbReference type="PANTHER" id="PTHR30511:SF0">
    <property type="entry name" value="ALANINE RACEMASE, CATABOLIC-RELATED"/>
    <property type="match status" value="1"/>
</dbReference>
<dbReference type="RefSeq" id="WP_007619245.1">
    <property type="nucleotide sequence ID" value="NZ_BAEO01000027.1"/>
</dbReference>
<evidence type="ECO:0000256" key="3">
    <source>
        <dbReference type="ARBA" id="ARBA00022898"/>
    </source>
</evidence>
<dbReference type="Gene3D" id="2.40.37.10">
    <property type="entry name" value="Lyase, Ornithine Decarboxylase, Chain A, domain 1"/>
    <property type="match status" value="1"/>
</dbReference>
<feature type="domain" description="Alanine racemase C-terminal" evidence="8">
    <location>
        <begin position="235"/>
        <end position="359"/>
    </location>
</feature>
<evidence type="ECO:0000259" key="8">
    <source>
        <dbReference type="SMART" id="SM01005"/>
    </source>
</evidence>
<reference evidence="9 10" key="1">
    <citation type="journal article" date="2017" name="Antonie Van Leeuwenhoek">
        <title>Rhizobium rhizosphaerae sp. nov., a novel species isolated from rice rhizosphere.</title>
        <authorList>
            <person name="Zhao J.J."/>
            <person name="Zhang J."/>
            <person name="Zhang R.J."/>
            <person name="Zhang C.W."/>
            <person name="Yin H.Q."/>
            <person name="Zhang X.X."/>
        </authorList>
    </citation>
    <scope>NUCLEOTIDE SEQUENCE [LARGE SCALE GENOMIC DNA]</scope>
    <source>
        <strain evidence="9 10">BSs20135</strain>
    </source>
</reference>
<proteinExistence type="inferred from homology"/>
<feature type="active site" description="Proton acceptor; specific for D-alanine" evidence="5">
    <location>
        <position position="35"/>
    </location>
</feature>
<evidence type="ECO:0000256" key="5">
    <source>
        <dbReference type="HAMAP-Rule" id="MF_01201"/>
    </source>
</evidence>
<dbReference type="GO" id="GO:0030170">
    <property type="term" value="F:pyridoxal phosphate binding"/>
    <property type="evidence" value="ECO:0007669"/>
    <property type="project" value="UniProtKB-UniRule"/>
</dbReference>
<dbReference type="AlphaFoldDB" id="K6XE76"/>
<dbReference type="PROSITE" id="PS00395">
    <property type="entry name" value="ALANINE_RACEMASE"/>
    <property type="match status" value="1"/>
</dbReference>
<dbReference type="SUPFAM" id="SSF51419">
    <property type="entry name" value="PLP-binding barrel"/>
    <property type="match status" value="1"/>
</dbReference>